<proteinExistence type="predicted"/>
<dbReference type="Proteomes" id="UP001163603">
    <property type="component" value="Chromosome 6"/>
</dbReference>
<gene>
    <name evidence="1" type="ORF">Pint_22618</name>
</gene>
<name>A0ACC0YMC5_9ROSI</name>
<protein>
    <submittedName>
        <fullName evidence="1">Uncharacterized protein</fullName>
    </submittedName>
</protein>
<dbReference type="EMBL" id="CM047741">
    <property type="protein sequence ID" value="KAJ0038436.1"/>
    <property type="molecule type" value="Genomic_DNA"/>
</dbReference>
<reference evidence="2" key="1">
    <citation type="journal article" date="2023" name="G3 (Bethesda)">
        <title>Genome assembly and association tests identify interacting loci associated with vigor, precocity, and sex in interspecific pistachio rootstocks.</title>
        <authorList>
            <person name="Palmer W."/>
            <person name="Jacygrad E."/>
            <person name="Sagayaradj S."/>
            <person name="Cavanaugh K."/>
            <person name="Han R."/>
            <person name="Bertier L."/>
            <person name="Beede B."/>
            <person name="Kafkas S."/>
            <person name="Golino D."/>
            <person name="Preece J."/>
            <person name="Michelmore R."/>
        </authorList>
    </citation>
    <scope>NUCLEOTIDE SEQUENCE [LARGE SCALE GENOMIC DNA]</scope>
</reference>
<organism evidence="1 2">
    <name type="scientific">Pistacia integerrima</name>
    <dbReference type="NCBI Taxonomy" id="434235"/>
    <lineage>
        <taxon>Eukaryota</taxon>
        <taxon>Viridiplantae</taxon>
        <taxon>Streptophyta</taxon>
        <taxon>Embryophyta</taxon>
        <taxon>Tracheophyta</taxon>
        <taxon>Spermatophyta</taxon>
        <taxon>Magnoliopsida</taxon>
        <taxon>eudicotyledons</taxon>
        <taxon>Gunneridae</taxon>
        <taxon>Pentapetalae</taxon>
        <taxon>rosids</taxon>
        <taxon>malvids</taxon>
        <taxon>Sapindales</taxon>
        <taxon>Anacardiaceae</taxon>
        <taxon>Pistacia</taxon>
    </lineage>
</organism>
<comment type="caution">
    <text evidence="1">The sequence shown here is derived from an EMBL/GenBank/DDBJ whole genome shotgun (WGS) entry which is preliminary data.</text>
</comment>
<sequence length="248" mass="27885">MMIHSNSNPPLLNHLGQLLSLSHHPLETTICNGDGGVVINQECQLPLIDLSGLNSPDEKDKLACAAAISRASSEWGFFQVINHGISPELLKKMRKEQKLLFETSFENKATCGLLNNSYRWGNPTATTPKQFSWSEAFHIPLTRISDESCYGDFTSLSDDRICSGNVKVGEAWSNDVYKSVEHKVMANGKMERYSIAYFLCPSYETLIGSCRQPSVYRNFTFGEFRKQVQEDVKKIGHKVGLPRFLQTE</sequence>
<accession>A0ACC0YMC5</accession>
<evidence type="ECO:0000313" key="2">
    <source>
        <dbReference type="Proteomes" id="UP001163603"/>
    </source>
</evidence>
<keyword evidence="2" id="KW-1185">Reference proteome</keyword>
<evidence type="ECO:0000313" key="1">
    <source>
        <dbReference type="EMBL" id="KAJ0038436.1"/>
    </source>
</evidence>